<dbReference type="AlphaFoldDB" id="A0A0G4GLY8"/>
<dbReference type="Pfam" id="PF13460">
    <property type="entry name" value="NAD_binding_10"/>
    <property type="match status" value="2"/>
</dbReference>
<dbReference type="SUPFAM" id="SSF51735">
    <property type="entry name" value="NAD(P)-binding Rossmann-fold domains"/>
    <property type="match status" value="1"/>
</dbReference>
<dbReference type="EMBL" id="CDMZ01001337">
    <property type="protein sequence ID" value="CEM31075.1"/>
    <property type="molecule type" value="Genomic_DNA"/>
</dbReference>
<dbReference type="PANTHER" id="PTHR15020:SF50">
    <property type="entry name" value="UPF0659 PROTEIN YMR090W"/>
    <property type="match status" value="1"/>
</dbReference>
<dbReference type="InterPro" id="IPR036291">
    <property type="entry name" value="NAD(P)-bd_dom_sf"/>
</dbReference>
<evidence type="ECO:0008006" key="4">
    <source>
        <dbReference type="Google" id="ProtNLM"/>
    </source>
</evidence>
<gene>
    <name evidence="3" type="ORF">Cvel_4887</name>
</gene>
<dbReference type="InterPro" id="IPR013857">
    <property type="entry name" value="NADH-UbQ_OxRdtase-assoc_prot30"/>
</dbReference>
<name>A0A0G4GLY8_9ALVE</name>
<reference evidence="3" key="1">
    <citation type="submission" date="2014-11" db="EMBL/GenBank/DDBJ databases">
        <authorList>
            <person name="Otto D Thomas"/>
            <person name="Naeem Raeece"/>
        </authorList>
    </citation>
    <scope>NUCLEOTIDE SEQUENCE</scope>
</reference>
<dbReference type="Pfam" id="PF08547">
    <property type="entry name" value="CIA30"/>
    <property type="match status" value="1"/>
</dbReference>
<sequence length="618" mass="68523">MRLVFASLFWLGTSLRDNHLDTSSRLSLFVGTPSRLGGMDLQGRSRHSPVAPFRVREAPEISSPILMASPSPDEESEPVPRWSFRRALRTLIWFNGPDPLKRVRKWWKGAPAELPETNNEKAPEDLQDGFVLVVGATGGVGRRIVEKLLKQGFNVRALARNRSKALAMLSGGEEPSGTRGEDGSGLLDIRQADITKMEELTPDVFEGVKAVFVCSAAIVTPKDDSKDRKKYYQGIKFFEPTVVDLPKDVDCMGVRNVVKAAKNYGSVGEVKLFGGNPSLASDWKRWKELDDVVMGGRSESKLDRTKTDPKTGLTYADFSGVVRDKFGGFVSFRTENLSPPLDLSAYQGLRLRVRGDGNRYKVVMREEKNWDSTSLVATVDTTPRGEGDEWETLDLPLSSFRRCKRAETTKDEKERPPTFKEIHSIQLMLSRFEFDGKMNPNYKEGNFSLQVKDISVYKENQGPRVVQISSAGVTRPGRSGLNVMQEPPAIRLNESLGYILFWKLRGEDAVRESDLPFTVIRPCALVEEAGGAPLEIGQGDYIKGKVSRDAVADLAIEALFRPKLEGTTFEVKCALPFSEVYSPPAGGARSPDYDSLLGGLKMGVTGKHMLIPRPEDAE</sequence>
<evidence type="ECO:0000259" key="2">
    <source>
        <dbReference type="Pfam" id="PF13460"/>
    </source>
</evidence>
<evidence type="ECO:0000259" key="1">
    <source>
        <dbReference type="Pfam" id="PF08547"/>
    </source>
</evidence>
<protein>
    <recommendedName>
        <fullName evidence="4">NADH:ubiquinone oxidoreductase intermediate-associated protein 30 domain-containing protein</fullName>
    </recommendedName>
</protein>
<proteinExistence type="predicted"/>
<feature type="domain" description="NADH:ubiquinone oxidoreductase intermediate-associated protein 30" evidence="1">
    <location>
        <begin position="281"/>
        <end position="451"/>
    </location>
</feature>
<feature type="domain" description="NAD(P)-binding" evidence="2">
    <location>
        <begin position="135"/>
        <end position="264"/>
    </location>
</feature>
<dbReference type="SUPFAM" id="SSF49785">
    <property type="entry name" value="Galactose-binding domain-like"/>
    <property type="match status" value="1"/>
</dbReference>
<dbReference type="InterPro" id="IPR008979">
    <property type="entry name" value="Galactose-bd-like_sf"/>
</dbReference>
<feature type="domain" description="NAD(P)-binding" evidence="2">
    <location>
        <begin position="453"/>
        <end position="562"/>
    </location>
</feature>
<dbReference type="InterPro" id="IPR016040">
    <property type="entry name" value="NAD(P)-bd_dom"/>
</dbReference>
<dbReference type="VEuPathDB" id="CryptoDB:Cvel_4887"/>
<accession>A0A0G4GLY8</accession>
<evidence type="ECO:0000313" key="3">
    <source>
        <dbReference type="EMBL" id="CEM31075.1"/>
    </source>
</evidence>
<dbReference type="Gene3D" id="3.40.50.720">
    <property type="entry name" value="NAD(P)-binding Rossmann-like Domain"/>
    <property type="match status" value="2"/>
</dbReference>
<dbReference type="PANTHER" id="PTHR15020">
    <property type="entry name" value="FLAVIN REDUCTASE-RELATED"/>
    <property type="match status" value="1"/>
</dbReference>
<organism evidence="3">
    <name type="scientific">Chromera velia CCMP2878</name>
    <dbReference type="NCBI Taxonomy" id="1169474"/>
    <lineage>
        <taxon>Eukaryota</taxon>
        <taxon>Sar</taxon>
        <taxon>Alveolata</taxon>
        <taxon>Colpodellida</taxon>
        <taxon>Chromeraceae</taxon>
        <taxon>Chromera</taxon>
    </lineage>
</organism>